<feature type="transmembrane region" description="Helical" evidence="8">
    <location>
        <begin position="231"/>
        <end position="255"/>
    </location>
</feature>
<dbReference type="EMBL" id="SGXT01000011">
    <property type="protein sequence ID" value="RZT64231.1"/>
    <property type="molecule type" value="Genomic_DNA"/>
</dbReference>
<evidence type="ECO:0000256" key="7">
    <source>
        <dbReference type="RuleBase" id="RU000320"/>
    </source>
</evidence>
<feature type="domain" description="NADH:quinone oxidoreductase/Mrp antiporter transmembrane" evidence="9">
    <location>
        <begin position="129"/>
        <end position="414"/>
    </location>
</feature>
<proteinExistence type="inferred from homology"/>
<reference evidence="10 11" key="1">
    <citation type="journal article" date="2015" name="Stand. Genomic Sci.">
        <title>Genomic Encyclopedia of Bacterial and Archaeal Type Strains, Phase III: the genomes of soil and plant-associated and newly described type strains.</title>
        <authorList>
            <person name="Whitman W.B."/>
            <person name="Woyke T."/>
            <person name="Klenk H.P."/>
            <person name="Zhou Y."/>
            <person name="Lilburn T.G."/>
            <person name="Beck B.J."/>
            <person name="De Vos P."/>
            <person name="Vandamme P."/>
            <person name="Eisen J.A."/>
            <person name="Garrity G."/>
            <person name="Hugenholtz P."/>
            <person name="Kyrpides N.C."/>
        </authorList>
    </citation>
    <scope>NUCLEOTIDE SEQUENCE [LARGE SCALE GENOMIC DNA]</scope>
    <source>
        <strain evidence="10 11">AC4r</strain>
    </source>
</reference>
<dbReference type="OrthoDB" id="9768329at2"/>
<evidence type="ECO:0000313" key="10">
    <source>
        <dbReference type="EMBL" id="RZT64231.1"/>
    </source>
</evidence>
<dbReference type="Pfam" id="PF00361">
    <property type="entry name" value="Proton_antipo_M"/>
    <property type="match status" value="1"/>
</dbReference>
<dbReference type="InterPro" id="IPR001750">
    <property type="entry name" value="ND/Mrp_TM"/>
</dbReference>
<feature type="transmembrane region" description="Helical" evidence="8">
    <location>
        <begin position="111"/>
        <end position="128"/>
    </location>
</feature>
<accession>A0A4Q7TTA3</accession>
<keyword evidence="6 8" id="KW-0472">Membrane</keyword>
<feature type="transmembrane region" description="Helical" evidence="8">
    <location>
        <begin position="134"/>
        <end position="152"/>
    </location>
</feature>
<organism evidence="10 11">
    <name type="scientific">Microcella alkaliphila</name>
    <dbReference type="NCBI Taxonomy" id="279828"/>
    <lineage>
        <taxon>Bacteria</taxon>
        <taxon>Bacillati</taxon>
        <taxon>Actinomycetota</taxon>
        <taxon>Actinomycetes</taxon>
        <taxon>Micrococcales</taxon>
        <taxon>Microbacteriaceae</taxon>
        <taxon>Microcella</taxon>
    </lineage>
</organism>
<feature type="transmembrane region" description="Helical" evidence="8">
    <location>
        <begin position="205"/>
        <end position="224"/>
    </location>
</feature>
<evidence type="ECO:0000256" key="8">
    <source>
        <dbReference type="SAM" id="Phobius"/>
    </source>
</evidence>
<dbReference type="PANTHER" id="PTHR42703:SF1">
    <property type="entry name" value="NA(+)_H(+) ANTIPORTER SUBUNIT D1"/>
    <property type="match status" value="1"/>
</dbReference>
<comment type="subcellular location">
    <subcellularLocation>
        <location evidence="1">Cell membrane</location>
        <topology evidence="1">Multi-pass membrane protein</topology>
    </subcellularLocation>
    <subcellularLocation>
        <location evidence="7">Membrane</location>
        <topology evidence="7">Multi-pass membrane protein</topology>
    </subcellularLocation>
</comment>
<evidence type="ECO:0000256" key="5">
    <source>
        <dbReference type="ARBA" id="ARBA00022989"/>
    </source>
</evidence>
<evidence type="ECO:0000256" key="6">
    <source>
        <dbReference type="ARBA" id="ARBA00023136"/>
    </source>
</evidence>
<evidence type="ECO:0000256" key="4">
    <source>
        <dbReference type="ARBA" id="ARBA00022692"/>
    </source>
</evidence>
<feature type="transmembrane region" description="Helical" evidence="8">
    <location>
        <begin position="76"/>
        <end position="99"/>
    </location>
</feature>
<dbReference type="GO" id="GO:0005886">
    <property type="term" value="C:plasma membrane"/>
    <property type="evidence" value="ECO:0007669"/>
    <property type="project" value="UniProtKB-SubCell"/>
</dbReference>
<comment type="similarity">
    <text evidence="2">Belongs to the CPA3 antiporters (TC 2.A.63) subunit D family.</text>
</comment>
<dbReference type="AlphaFoldDB" id="A0A4Q7TTA3"/>
<dbReference type="PANTHER" id="PTHR42703">
    <property type="entry name" value="NADH DEHYDROGENASE"/>
    <property type="match status" value="1"/>
</dbReference>
<protein>
    <submittedName>
        <fullName evidence="10">Multisubunit sodium/proton antiporter MrpD subunit</fullName>
    </submittedName>
</protein>
<comment type="caution">
    <text evidence="10">The sequence shown here is derived from an EMBL/GenBank/DDBJ whole genome shotgun (WGS) entry which is preliminary data.</text>
</comment>
<dbReference type="NCBIfam" id="NF006238">
    <property type="entry name" value="PRK08375.1-4"/>
    <property type="match status" value="1"/>
</dbReference>
<dbReference type="PRINTS" id="PR01434">
    <property type="entry name" value="NADHDHGNASE5"/>
</dbReference>
<dbReference type="InterPro" id="IPR050586">
    <property type="entry name" value="CPA3_Na-H_Antiporter_D"/>
</dbReference>
<keyword evidence="5 8" id="KW-1133">Transmembrane helix</keyword>
<feature type="transmembrane region" description="Helical" evidence="8">
    <location>
        <begin position="366"/>
        <end position="384"/>
    </location>
</feature>
<feature type="transmembrane region" description="Helical" evidence="8">
    <location>
        <begin position="35"/>
        <end position="56"/>
    </location>
</feature>
<evidence type="ECO:0000256" key="2">
    <source>
        <dbReference type="ARBA" id="ARBA00005346"/>
    </source>
</evidence>
<sequence>MTDVVSLLLPMFAGAPLVVGGILLALPRQHTLRSVLGMVSLLAMLAGAVLLVVLTADGTVIAHQVALWPGGISIPFVADLFASLVLTVTSILAVVSFQYMIASREARSPSIASFVLILAGGVAGALLTGDLFNLFVFIEVMLLPSYGLLLVLSRQGDLGGARLYVTVNLLASTLFLGGVGLIYAVEGTVNLAELAGAAVDNPATAVAAAVCLGAIAVKAAVFPVHGWLARTYVVTSPAVTALFSGLHTKVAIYVIYRIYAVVFDGDATWLVIALVITSLTMVIGVFGAMGEPTMRSILVFHMVSQIGYILVGVGLFTQLGLTAGIFYLLHHMIVKASLFLSTGALEQTYGSGRLDQLGGMRTREPLITAAFVIAALSLAGLPPFSGFVAKFSLILATIDAGQVIVGIVAIAVSLFTLLSMLKIWAAVFNGKLPQDSERRAAEARVRETAGLLDDEPVDAGAVDAEIQAARERHDTGHAGEGDDHAHDHPHGLRVPLRLALPALQLAVITVCLGVGAEFLLGLSEQAAAGLIDTTDYVVAVIGQ</sequence>
<evidence type="ECO:0000256" key="3">
    <source>
        <dbReference type="ARBA" id="ARBA00022475"/>
    </source>
</evidence>
<dbReference type="Proteomes" id="UP000292408">
    <property type="component" value="Unassembled WGS sequence"/>
</dbReference>
<keyword evidence="3" id="KW-1003">Cell membrane</keyword>
<keyword evidence="11" id="KW-1185">Reference proteome</keyword>
<feature type="transmembrane region" description="Helical" evidence="8">
    <location>
        <begin position="404"/>
        <end position="428"/>
    </location>
</feature>
<gene>
    <name evidence="10" type="ORF">EV140_0473</name>
</gene>
<name>A0A4Q7TTA3_9MICO</name>
<evidence type="ECO:0000313" key="11">
    <source>
        <dbReference type="Proteomes" id="UP000292408"/>
    </source>
</evidence>
<feature type="transmembrane region" description="Helical" evidence="8">
    <location>
        <begin position="267"/>
        <end position="286"/>
    </location>
</feature>
<feature type="transmembrane region" description="Helical" evidence="8">
    <location>
        <begin position="325"/>
        <end position="345"/>
    </location>
</feature>
<dbReference type="RefSeq" id="WP_130280644.1">
    <property type="nucleotide sequence ID" value="NZ_SGXT01000011.1"/>
</dbReference>
<evidence type="ECO:0000259" key="9">
    <source>
        <dbReference type="Pfam" id="PF00361"/>
    </source>
</evidence>
<feature type="transmembrane region" description="Helical" evidence="8">
    <location>
        <begin position="6"/>
        <end position="26"/>
    </location>
</feature>
<feature type="transmembrane region" description="Helical" evidence="8">
    <location>
        <begin position="298"/>
        <end position="319"/>
    </location>
</feature>
<keyword evidence="4 7" id="KW-0812">Transmembrane</keyword>
<feature type="transmembrane region" description="Helical" evidence="8">
    <location>
        <begin position="164"/>
        <end position="185"/>
    </location>
</feature>
<evidence type="ECO:0000256" key="1">
    <source>
        <dbReference type="ARBA" id="ARBA00004651"/>
    </source>
</evidence>